<feature type="transmembrane region" description="Helical" evidence="4">
    <location>
        <begin position="29"/>
        <end position="53"/>
    </location>
</feature>
<dbReference type="PROSITE" id="PS50222">
    <property type="entry name" value="EF_HAND_2"/>
    <property type="match status" value="2"/>
</dbReference>
<feature type="region of interest" description="Disordered" evidence="3">
    <location>
        <begin position="192"/>
        <end position="211"/>
    </location>
</feature>
<keyword evidence="4" id="KW-0812">Transmembrane</keyword>
<evidence type="ECO:0000256" key="2">
    <source>
        <dbReference type="SAM" id="Coils"/>
    </source>
</evidence>
<keyword evidence="2" id="KW-0175">Coiled coil</keyword>
<keyword evidence="1" id="KW-0106">Calcium</keyword>
<dbReference type="InterPro" id="IPR018247">
    <property type="entry name" value="EF_Hand_1_Ca_BS"/>
</dbReference>
<feature type="region of interest" description="Disordered" evidence="3">
    <location>
        <begin position="239"/>
        <end position="262"/>
    </location>
</feature>
<protein>
    <recommendedName>
        <fullName evidence="5">EF-hand domain-containing protein</fullName>
    </recommendedName>
</protein>
<name>A0A7S2PVC4_9STRA</name>
<keyword evidence="4" id="KW-0472">Membrane</keyword>
<dbReference type="CDD" id="cd00051">
    <property type="entry name" value="EFh"/>
    <property type="match status" value="1"/>
</dbReference>
<feature type="region of interest" description="Disordered" evidence="3">
    <location>
        <begin position="561"/>
        <end position="597"/>
    </location>
</feature>
<evidence type="ECO:0000256" key="1">
    <source>
        <dbReference type="ARBA" id="ARBA00022837"/>
    </source>
</evidence>
<dbReference type="InterPro" id="IPR051001">
    <property type="entry name" value="Calbindin_Ca-bind"/>
</dbReference>
<feature type="compositionally biased region" description="Basic and acidic residues" evidence="3">
    <location>
        <begin position="561"/>
        <end position="576"/>
    </location>
</feature>
<evidence type="ECO:0000256" key="4">
    <source>
        <dbReference type="SAM" id="Phobius"/>
    </source>
</evidence>
<dbReference type="InterPro" id="IPR002048">
    <property type="entry name" value="EF_hand_dom"/>
</dbReference>
<dbReference type="SMART" id="SM00054">
    <property type="entry name" value="EFh"/>
    <property type="match status" value="2"/>
</dbReference>
<dbReference type="GO" id="GO:0005829">
    <property type="term" value="C:cytosol"/>
    <property type="evidence" value="ECO:0007669"/>
    <property type="project" value="TreeGrafter"/>
</dbReference>
<dbReference type="InterPro" id="IPR011992">
    <property type="entry name" value="EF-hand-dom_pair"/>
</dbReference>
<feature type="domain" description="EF-hand" evidence="5">
    <location>
        <begin position="521"/>
        <end position="556"/>
    </location>
</feature>
<reference evidence="6" key="1">
    <citation type="submission" date="2021-01" db="EMBL/GenBank/DDBJ databases">
        <authorList>
            <person name="Corre E."/>
            <person name="Pelletier E."/>
            <person name="Niang G."/>
            <person name="Scheremetjew M."/>
            <person name="Finn R."/>
            <person name="Kale V."/>
            <person name="Holt S."/>
            <person name="Cochrane G."/>
            <person name="Meng A."/>
            <person name="Brown T."/>
            <person name="Cohen L."/>
        </authorList>
    </citation>
    <scope>NUCLEOTIDE SEQUENCE</scope>
    <source>
        <strain evidence="6">SM1012Den-03</strain>
    </source>
</reference>
<accession>A0A7S2PVC4</accession>
<dbReference type="Gene3D" id="1.10.238.10">
    <property type="entry name" value="EF-hand"/>
    <property type="match status" value="1"/>
</dbReference>
<dbReference type="AlphaFoldDB" id="A0A7S2PVC4"/>
<dbReference type="PANTHER" id="PTHR19972">
    <property type="entry name" value="CALBINDIN"/>
    <property type="match status" value="1"/>
</dbReference>
<dbReference type="SUPFAM" id="SSF47473">
    <property type="entry name" value="EF-hand"/>
    <property type="match status" value="1"/>
</dbReference>
<organism evidence="6">
    <name type="scientific">Skeletonema marinoi</name>
    <dbReference type="NCBI Taxonomy" id="267567"/>
    <lineage>
        <taxon>Eukaryota</taxon>
        <taxon>Sar</taxon>
        <taxon>Stramenopiles</taxon>
        <taxon>Ochrophyta</taxon>
        <taxon>Bacillariophyta</taxon>
        <taxon>Coscinodiscophyceae</taxon>
        <taxon>Thalassiosirophycidae</taxon>
        <taxon>Thalassiosirales</taxon>
        <taxon>Skeletonemataceae</taxon>
        <taxon>Skeletonema</taxon>
        <taxon>Skeletonema marinoi-dohrnii complex</taxon>
    </lineage>
</organism>
<dbReference type="Pfam" id="PF13499">
    <property type="entry name" value="EF-hand_7"/>
    <property type="match status" value="1"/>
</dbReference>
<dbReference type="PANTHER" id="PTHR19972:SF10">
    <property type="entry name" value="CALBINDIN-32"/>
    <property type="match status" value="1"/>
</dbReference>
<dbReference type="GO" id="GO:0005509">
    <property type="term" value="F:calcium ion binding"/>
    <property type="evidence" value="ECO:0007669"/>
    <property type="project" value="InterPro"/>
</dbReference>
<feature type="compositionally biased region" description="Polar residues" evidence="3">
    <location>
        <begin position="192"/>
        <end position="206"/>
    </location>
</feature>
<feature type="coiled-coil region" evidence="2">
    <location>
        <begin position="873"/>
        <end position="910"/>
    </location>
</feature>
<dbReference type="PROSITE" id="PS00018">
    <property type="entry name" value="EF_HAND_1"/>
    <property type="match status" value="2"/>
</dbReference>
<evidence type="ECO:0000259" key="5">
    <source>
        <dbReference type="PROSITE" id="PS50222"/>
    </source>
</evidence>
<proteinExistence type="predicted"/>
<keyword evidence="4" id="KW-1133">Transmembrane helix</keyword>
<evidence type="ECO:0000256" key="3">
    <source>
        <dbReference type="SAM" id="MobiDB-lite"/>
    </source>
</evidence>
<feature type="domain" description="EF-hand" evidence="5">
    <location>
        <begin position="474"/>
        <end position="509"/>
    </location>
</feature>
<evidence type="ECO:0000313" key="6">
    <source>
        <dbReference type="EMBL" id="CAD9621622.1"/>
    </source>
</evidence>
<dbReference type="EMBL" id="HBGZ01025721">
    <property type="protein sequence ID" value="CAD9621622.1"/>
    <property type="molecule type" value="Transcribed_RNA"/>
</dbReference>
<gene>
    <name evidence="6" type="ORF">SMAR0320_LOCUS18284</name>
</gene>
<dbReference type="GO" id="GO:0051480">
    <property type="term" value="P:regulation of cytosolic calcium ion concentration"/>
    <property type="evidence" value="ECO:0007669"/>
    <property type="project" value="TreeGrafter"/>
</dbReference>
<dbReference type="GO" id="GO:0005634">
    <property type="term" value="C:nucleus"/>
    <property type="evidence" value="ECO:0007669"/>
    <property type="project" value="TreeGrafter"/>
</dbReference>
<sequence>MQQPSLHDRPKQPHCCCRHRPMIRGRRRASVTSCAITIFAVATLSSAAVSILVSPHGNSILASAATPASSVTSVSPYSTVESSTFIFSLIKRRKQRRLDKQQQKSTSLLEEGRSTGGLIIEEKINHAGSANGKTLPNVNNGRRYPHDIPGNLPPRSLAEFDFVNDEPYATDVHPIDNAYDRLSQTLEQVDNNTTTTRSQDINSPSLDSMEGCDDDTITYTRGSNQLQEKLLETTADILSTSPQTPEAPSSKETLAATSDSSISEVDDTTTSWAKRNARSIDEGIRFKFQLRQGLEEQTKIHREQLLSDLMQGVMRGTNSALDAEPDVTIMKRNVTNPIRSWLSGRFGKKDNGVAAAVKDDGGGQPPEESEASIQAALTTTTVDKSNKREFFSRTITGLLMALAEEADGLEVDVDVDDNTPFWNKTFNSINVKFARLGFRQMRLGGLDNALTELEAALAPSEKFSFAMGLFKAGGKVTTADEAFDKIDVDNSGSLDEEELAQALKMAAILGGNTFGARSKEVVADMASKLIRLYDSNGDGVVDREEYRVMVKDMSALRDARLSEEYHQQPSEPETRRRSWFRRRRSGASNSDNMDDVPLSDDESIIDITDDKDFWESMEHGEGSIVFKDMKLDLRRLLFGLIPGMKKILPGGPLILQPFTATVTASWNREDILNSVLIDIGLRRLVARALGRRVRGIRDLFDGAVFYGRTWKNLEQNAPQIEVLKLEDVQFDWKDRLIITGRAKIKTSPDAPAIENGFRLRTKIGTRGNGRIIGLLQPEIAIFAELPRDFMNDMRTKCKEMFDYTLPRFEPLYTYIPLVSPLKKNDKMDGFNMGEDNQLKSIEIKNGKLCFEFSAVLRPGRFLGNHYMAFTVPNRTLILTLDRVKEAMRNARKNKRLAERAAREVQQLAEADSTYNAILTEEYSTGRVTSLSPEGKLRIRRLESELKATIQDELVMREIEDSAKEAGKSFISKFVEGYSGAIRQELDLEMNARLSSSISSFFGSQESIGDGDDSTETSS</sequence>